<name>A0A0A9THS0_ARUDO</name>
<evidence type="ECO:0000313" key="1">
    <source>
        <dbReference type="EMBL" id="JAD16982.1"/>
    </source>
</evidence>
<sequence length="23" mass="2421">MIPAGGKEGPGFAATRRSPAHRR</sequence>
<dbReference type="EMBL" id="GBRH01280913">
    <property type="protein sequence ID" value="JAD16982.1"/>
    <property type="molecule type" value="Transcribed_RNA"/>
</dbReference>
<reference evidence="1" key="1">
    <citation type="submission" date="2014-09" db="EMBL/GenBank/DDBJ databases">
        <authorList>
            <person name="Magalhaes I.L.F."/>
            <person name="Oliveira U."/>
            <person name="Santos F.R."/>
            <person name="Vidigal T.H.D.A."/>
            <person name="Brescovit A.D."/>
            <person name="Santos A.J."/>
        </authorList>
    </citation>
    <scope>NUCLEOTIDE SEQUENCE</scope>
    <source>
        <tissue evidence="1">Shoot tissue taken approximately 20 cm above the soil surface</tissue>
    </source>
</reference>
<proteinExistence type="predicted"/>
<accession>A0A0A9THS0</accession>
<protein>
    <submittedName>
        <fullName evidence="1">Uncharacterized protein</fullName>
    </submittedName>
</protein>
<reference evidence="1" key="2">
    <citation type="journal article" date="2015" name="Data Brief">
        <title>Shoot transcriptome of the giant reed, Arundo donax.</title>
        <authorList>
            <person name="Barrero R.A."/>
            <person name="Guerrero F.D."/>
            <person name="Moolhuijzen P."/>
            <person name="Goolsby J.A."/>
            <person name="Tidwell J."/>
            <person name="Bellgard S.E."/>
            <person name="Bellgard M.I."/>
        </authorList>
    </citation>
    <scope>NUCLEOTIDE SEQUENCE</scope>
    <source>
        <tissue evidence="1">Shoot tissue taken approximately 20 cm above the soil surface</tissue>
    </source>
</reference>
<organism evidence="1">
    <name type="scientific">Arundo donax</name>
    <name type="common">Giant reed</name>
    <name type="synonym">Donax arundinaceus</name>
    <dbReference type="NCBI Taxonomy" id="35708"/>
    <lineage>
        <taxon>Eukaryota</taxon>
        <taxon>Viridiplantae</taxon>
        <taxon>Streptophyta</taxon>
        <taxon>Embryophyta</taxon>
        <taxon>Tracheophyta</taxon>
        <taxon>Spermatophyta</taxon>
        <taxon>Magnoliopsida</taxon>
        <taxon>Liliopsida</taxon>
        <taxon>Poales</taxon>
        <taxon>Poaceae</taxon>
        <taxon>PACMAD clade</taxon>
        <taxon>Arundinoideae</taxon>
        <taxon>Arundineae</taxon>
        <taxon>Arundo</taxon>
    </lineage>
</organism>
<dbReference type="AlphaFoldDB" id="A0A0A9THS0"/>